<dbReference type="PANTHER" id="PTHR43283:SF18">
    <property type="match status" value="1"/>
</dbReference>
<evidence type="ECO:0000259" key="1">
    <source>
        <dbReference type="Pfam" id="PF00144"/>
    </source>
</evidence>
<dbReference type="Pfam" id="PF00144">
    <property type="entry name" value="Beta-lactamase"/>
    <property type="match status" value="1"/>
</dbReference>
<dbReference type="SUPFAM" id="SSF56601">
    <property type="entry name" value="beta-lactamase/transpeptidase-like"/>
    <property type="match status" value="1"/>
</dbReference>
<comment type="caution">
    <text evidence="2">The sequence shown here is derived from an EMBL/GenBank/DDBJ whole genome shotgun (WGS) entry which is preliminary data.</text>
</comment>
<feature type="domain" description="Beta-lactamase-related" evidence="1">
    <location>
        <begin position="16"/>
        <end position="364"/>
    </location>
</feature>
<dbReference type="AlphaFoldDB" id="A0A852RJD8"/>
<dbReference type="EMBL" id="JACCBF010000001">
    <property type="protein sequence ID" value="NYD31205.1"/>
    <property type="molecule type" value="Genomic_DNA"/>
</dbReference>
<accession>A0A852RJD8</accession>
<protein>
    <submittedName>
        <fullName evidence="2">CubicO group peptidase (Beta-lactamase class C family)</fullName>
    </submittedName>
</protein>
<dbReference type="InterPro" id="IPR001466">
    <property type="entry name" value="Beta-lactam-related"/>
</dbReference>
<keyword evidence="3" id="KW-1185">Reference proteome</keyword>
<reference evidence="2 3" key="1">
    <citation type="submission" date="2020-07" db="EMBL/GenBank/DDBJ databases">
        <title>Sequencing the genomes of 1000 actinobacteria strains.</title>
        <authorList>
            <person name="Klenk H.-P."/>
        </authorList>
    </citation>
    <scope>NUCLEOTIDE SEQUENCE [LARGE SCALE GENOMIC DNA]</scope>
    <source>
        <strain evidence="2 3">DSM 19082</strain>
    </source>
</reference>
<dbReference type="Proteomes" id="UP000582231">
    <property type="component" value="Unassembled WGS sequence"/>
</dbReference>
<evidence type="ECO:0000313" key="3">
    <source>
        <dbReference type="Proteomes" id="UP000582231"/>
    </source>
</evidence>
<dbReference type="InterPro" id="IPR050789">
    <property type="entry name" value="Diverse_Enzym_Activities"/>
</dbReference>
<sequence>MSTELASARDELSARLDATFRRAAGATAAPGVQAAVMHQGAVVWTGTHGLADVAARRPVADDTMFCLASFGKLVIAAAALRQAECGVLDLDAPLATYLGDEVPGTARVTTRMLVTQTAGYPDIYTTPELAPLLPHVAPGSTTPSSYDPDRPFTWAMVAPAFREPVAPGRSWAYSNAGYVLLARVLVRALGGEDAMQDACSAFIHRPVDSPPIPDDQLTLHRSVAAAALLARGYDPQPDGTFRDAYGAHHPSGVPTDLFGLPFGDGMFAGTALGAARFLDGLFVGAAFLHPESVGEMTTPTPASLADADLTRKAHGYGAGTMIEDVAGRRWHGHPGMYGGFSSNGATDLARGITVVVLANGTWLPSEEHPDRIETASESVWRALATACAQGEA</sequence>
<organism evidence="2 3">
    <name type="scientific">Nocardioides kongjuensis</name>
    <dbReference type="NCBI Taxonomy" id="349522"/>
    <lineage>
        <taxon>Bacteria</taxon>
        <taxon>Bacillati</taxon>
        <taxon>Actinomycetota</taxon>
        <taxon>Actinomycetes</taxon>
        <taxon>Propionibacteriales</taxon>
        <taxon>Nocardioidaceae</taxon>
        <taxon>Nocardioides</taxon>
    </lineage>
</organism>
<dbReference type="Gene3D" id="3.40.710.10">
    <property type="entry name" value="DD-peptidase/beta-lactamase superfamily"/>
    <property type="match status" value="1"/>
</dbReference>
<proteinExistence type="predicted"/>
<dbReference type="InterPro" id="IPR012338">
    <property type="entry name" value="Beta-lactam/transpept-like"/>
</dbReference>
<dbReference type="PANTHER" id="PTHR43283">
    <property type="entry name" value="BETA-LACTAMASE-RELATED"/>
    <property type="match status" value="1"/>
</dbReference>
<evidence type="ECO:0000313" key="2">
    <source>
        <dbReference type="EMBL" id="NYD31205.1"/>
    </source>
</evidence>
<name>A0A852RJD8_9ACTN</name>
<gene>
    <name evidence="2" type="ORF">BJ958_002751</name>
</gene>
<dbReference type="RefSeq" id="WP_179727357.1">
    <property type="nucleotide sequence ID" value="NZ_BAABEF010000001.1"/>
</dbReference>